<reference evidence="2" key="1">
    <citation type="submission" date="2015-01" db="EMBL/GenBank/DDBJ databases">
        <authorList>
            <person name="Manzoor Shahid"/>
            <person name="Zubair Saima"/>
        </authorList>
    </citation>
    <scope>NUCLEOTIDE SEQUENCE [LARGE SCALE GENOMIC DNA]</scope>
    <source>
        <strain evidence="2">V1</strain>
    </source>
</reference>
<protein>
    <submittedName>
        <fullName evidence="1">Uncharacterized protein</fullName>
    </submittedName>
</protein>
<keyword evidence="2" id="KW-1185">Reference proteome</keyword>
<name>A0A0B7GSF4_TREPH</name>
<sequence length="66" mass="7202">MRRTGLEPACLAALAPQASVSTNSTIAAGRKQEVLYQNKEKSQDGESKIYNLILRSASYKTIGIFL</sequence>
<proteinExistence type="predicted"/>
<accession>A0A0B7GSF4</accession>
<gene>
    <name evidence="1" type="ORF">TPHV1_20061</name>
</gene>
<dbReference type="EMBL" id="CDNC01000012">
    <property type="protein sequence ID" value="CEM61524.1"/>
    <property type="molecule type" value="Genomic_DNA"/>
</dbReference>
<evidence type="ECO:0000313" key="1">
    <source>
        <dbReference type="EMBL" id="CEM61524.1"/>
    </source>
</evidence>
<dbReference type="Proteomes" id="UP000042527">
    <property type="component" value="Unassembled WGS sequence"/>
</dbReference>
<dbReference type="AlphaFoldDB" id="A0A0B7GSF4"/>
<organism evidence="1 2">
    <name type="scientific">Treponema phagedenis</name>
    <dbReference type="NCBI Taxonomy" id="162"/>
    <lineage>
        <taxon>Bacteria</taxon>
        <taxon>Pseudomonadati</taxon>
        <taxon>Spirochaetota</taxon>
        <taxon>Spirochaetia</taxon>
        <taxon>Spirochaetales</taxon>
        <taxon>Treponemataceae</taxon>
        <taxon>Treponema</taxon>
    </lineage>
</organism>
<evidence type="ECO:0000313" key="2">
    <source>
        <dbReference type="Proteomes" id="UP000042527"/>
    </source>
</evidence>